<evidence type="ECO:0000313" key="2">
    <source>
        <dbReference type="EMBL" id="ETW75037.1"/>
    </source>
</evidence>
<dbReference type="RefSeq" id="XP_009553486.1">
    <property type="nucleotide sequence ID" value="XM_009555191.1"/>
</dbReference>
<feature type="non-terminal residue" evidence="2">
    <location>
        <position position="1"/>
    </location>
</feature>
<evidence type="ECO:0000259" key="1">
    <source>
        <dbReference type="Pfam" id="PF07727"/>
    </source>
</evidence>
<dbReference type="InParanoid" id="W4JNA0"/>
<dbReference type="AlphaFoldDB" id="W4JNA0"/>
<sequence>EMEQLDVKTTFLHGGLKEKIWIKQMKGFAKPSKKDQICFLYKRIYNLKESMQI</sequence>
<dbReference type="Proteomes" id="UP000030671">
    <property type="component" value="Unassembled WGS sequence"/>
</dbReference>
<organism evidence="2 3">
    <name type="scientific">Heterobasidion irregulare (strain TC 32-1)</name>
    <dbReference type="NCBI Taxonomy" id="747525"/>
    <lineage>
        <taxon>Eukaryota</taxon>
        <taxon>Fungi</taxon>
        <taxon>Dikarya</taxon>
        <taxon>Basidiomycota</taxon>
        <taxon>Agaricomycotina</taxon>
        <taxon>Agaricomycetes</taxon>
        <taxon>Russulales</taxon>
        <taxon>Bondarzewiaceae</taxon>
        <taxon>Heterobasidion</taxon>
        <taxon>Heterobasidion annosum species complex</taxon>
    </lineage>
</organism>
<dbReference type="OrthoDB" id="1747567at2759"/>
<dbReference type="KEGG" id="hir:HETIRDRAFT_331801"/>
<reference evidence="2 3" key="1">
    <citation type="journal article" date="2012" name="New Phytol.">
        <title>Insight into trade-off between wood decay and parasitism from the genome of a fungal forest pathogen.</title>
        <authorList>
            <person name="Olson A."/>
            <person name="Aerts A."/>
            <person name="Asiegbu F."/>
            <person name="Belbahri L."/>
            <person name="Bouzid O."/>
            <person name="Broberg A."/>
            <person name="Canback B."/>
            <person name="Coutinho P.M."/>
            <person name="Cullen D."/>
            <person name="Dalman K."/>
            <person name="Deflorio G."/>
            <person name="van Diepen L.T."/>
            <person name="Dunand C."/>
            <person name="Duplessis S."/>
            <person name="Durling M."/>
            <person name="Gonthier P."/>
            <person name="Grimwood J."/>
            <person name="Fossdal C.G."/>
            <person name="Hansson D."/>
            <person name="Henrissat B."/>
            <person name="Hietala A."/>
            <person name="Himmelstrand K."/>
            <person name="Hoffmeister D."/>
            <person name="Hogberg N."/>
            <person name="James T.Y."/>
            <person name="Karlsson M."/>
            <person name="Kohler A."/>
            <person name="Kues U."/>
            <person name="Lee Y.H."/>
            <person name="Lin Y.C."/>
            <person name="Lind M."/>
            <person name="Lindquist E."/>
            <person name="Lombard V."/>
            <person name="Lucas S."/>
            <person name="Lunden K."/>
            <person name="Morin E."/>
            <person name="Murat C."/>
            <person name="Park J."/>
            <person name="Raffaello T."/>
            <person name="Rouze P."/>
            <person name="Salamov A."/>
            <person name="Schmutz J."/>
            <person name="Solheim H."/>
            <person name="Stahlberg J."/>
            <person name="Velez H."/>
            <person name="de Vries R.P."/>
            <person name="Wiebenga A."/>
            <person name="Woodward S."/>
            <person name="Yakovlev I."/>
            <person name="Garbelotto M."/>
            <person name="Martin F."/>
            <person name="Grigoriev I.V."/>
            <person name="Stenlid J."/>
        </authorList>
    </citation>
    <scope>NUCLEOTIDE SEQUENCE [LARGE SCALE GENOMIC DNA]</scope>
    <source>
        <strain evidence="2 3">TC 32-1</strain>
    </source>
</reference>
<dbReference type="Pfam" id="PF07727">
    <property type="entry name" value="RVT_2"/>
    <property type="match status" value="1"/>
</dbReference>
<name>W4JNA0_HETIT</name>
<feature type="domain" description="Reverse transcriptase Ty1/copia-type" evidence="1">
    <location>
        <begin position="3"/>
        <end position="50"/>
    </location>
</feature>
<evidence type="ECO:0000313" key="3">
    <source>
        <dbReference type="Proteomes" id="UP000030671"/>
    </source>
</evidence>
<proteinExistence type="predicted"/>
<keyword evidence="3" id="KW-1185">Reference proteome</keyword>
<protein>
    <recommendedName>
        <fullName evidence="1">Reverse transcriptase Ty1/copia-type domain-containing protein</fullName>
    </recommendedName>
</protein>
<dbReference type="HOGENOM" id="CLU_3074227_0_0_1"/>
<dbReference type="EMBL" id="KI925467">
    <property type="protein sequence ID" value="ETW75037.1"/>
    <property type="molecule type" value="Genomic_DNA"/>
</dbReference>
<dbReference type="GeneID" id="20671682"/>
<gene>
    <name evidence="2" type="ORF">HETIRDRAFT_331801</name>
</gene>
<accession>W4JNA0</accession>
<dbReference type="eggNOG" id="KOG0017">
    <property type="taxonomic scope" value="Eukaryota"/>
</dbReference>
<dbReference type="InterPro" id="IPR013103">
    <property type="entry name" value="RVT_2"/>
</dbReference>